<dbReference type="GO" id="GO:0003676">
    <property type="term" value="F:nucleic acid binding"/>
    <property type="evidence" value="ECO:0007669"/>
    <property type="project" value="InterPro"/>
</dbReference>
<dbReference type="InterPro" id="IPR036397">
    <property type="entry name" value="RNaseH_sf"/>
</dbReference>
<dbReference type="AlphaFoldDB" id="A0AA42CTD0"/>
<comment type="caution">
    <text evidence="2">The sequence shown here is derived from an EMBL/GenBank/DDBJ whole genome shotgun (WGS) entry which is preliminary data.</text>
</comment>
<protein>
    <submittedName>
        <fullName evidence="2">Reverse transcriptase-like protein</fullName>
    </submittedName>
</protein>
<dbReference type="GO" id="GO:0004523">
    <property type="term" value="F:RNA-DNA hybrid ribonuclease activity"/>
    <property type="evidence" value="ECO:0007669"/>
    <property type="project" value="InterPro"/>
</dbReference>
<keyword evidence="2" id="KW-0695">RNA-directed DNA polymerase</keyword>
<evidence type="ECO:0000313" key="3">
    <source>
        <dbReference type="Proteomes" id="UP001165565"/>
    </source>
</evidence>
<dbReference type="Pfam" id="PF13456">
    <property type="entry name" value="RVT_3"/>
    <property type="match status" value="1"/>
</dbReference>
<proteinExistence type="predicted"/>
<gene>
    <name evidence="2" type="ORF">NEE01_05540</name>
</gene>
<sequence>MAVPPRVKVYFDGGYRPAPIGMETAVVVGGRSYLQRDLGPGTSMEAEWLALRHAVQIARELGLANPLFVGDSLAVVSQANGAAKCRGAAAKHFEALQALRAASGPLHIRHVKRAQNLAGIALARLHAR</sequence>
<name>A0AA42CTD0_9SPHN</name>
<dbReference type="GO" id="GO:0003964">
    <property type="term" value="F:RNA-directed DNA polymerase activity"/>
    <property type="evidence" value="ECO:0007669"/>
    <property type="project" value="UniProtKB-KW"/>
</dbReference>
<keyword evidence="3" id="KW-1185">Reference proteome</keyword>
<dbReference type="SUPFAM" id="SSF53098">
    <property type="entry name" value="Ribonuclease H-like"/>
    <property type="match status" value="1"/>
</dbReference>
<keyword evidence="2" id="KW-0548">Nucleotidyltransferase</keyword>
<dbReference type="InterPro" id="IPR002156">
    <property type="entry name" value="RNaseH_domain"/>
</dbReference>
<dbReference type="EMBL" id="JANFAV010000002">
    <property type="protein sequence ID" value="MCW6534246.1"/>
    <property type="molecule type" value="Genomic_DNA"/>
</dbReference>
<feature type="domain" description="RNase H type-1" evidence="1">
    <location>
        <begin position="42"/>
        <end position="124"/>
    </location>
</feature>
<dbReference type="Gene3D" id="3.30.420.10">
    <property type="entry name" value="Ribonuclease H-like superfamily/Ribonuclease H"/>
    <property type="match status" value="1"/>
</dbReference>
<dbReference type="Proteomes" id="UP001165565">
    <property type="component" value="Unassembled WGS sequence"/>
</dbReference>
<keyword evidence="2" id="KW-0808">Transferase</keyword>
<accession>A0AA42CTD0</accession>
<dbReference type="InterPro" id="IPR012337">
    <property type="entry name" value="RNaseH-like_sf"/>
</dbReference>
<organism evidence="2 3">
    <name type="scientific">Sphingomonas lycopersici</name>
    <dbReference type="NCBI Taxonomy" id="2951807"/>
    <lineage>
        <taxon>Bacteria</taxon>
        <taxon>Pseudomonadati</taxon>
        <taxon>Pseudomonadota</taxon>
        <taxon>Alphaproteobacteria</taxon>
        <taxon>Sphingomonadales</taxon>
        <taxon>Sphingomonadaceae</taxon>
        <taxon>Sphingomonas</taxon>
    </lineage>
</organism>
<evidence type="ECO:0000313" key="2">
    <source>
        <dbReference type="EMBL" id="MCW6534246.1"/>
    </source>
</evidence>
<evidence type="ECO:0000259" key="1">
    <source>
        <dbReference type="Pfam" id="PF13456"/>
    </source>
</evidence>
<reference evidence="2" key="1">
    <citation type="submission" date="2022-06" db="EMBL/GenBank/DDBJ databases">
        <title>Sphingomonas sp. nov. isolated from rhizosphere soil of tomato.</title>
        <authorList>
            <person name="Dong H."/>
            <person name="Gao R."/>
        </authorList>
    </citation>
    <scope>NUCLEOTIDE SEQUENCE</scope>
    <source>
        <strain evidence="2">MMSM24</strain>
    </source>
</reference>